<dbReference type="InterPro" id="IPR036237">
    <property type="entry name" value="Xyl_isomerase-like_sf"/>
</dbReference>
<dbReference type="Proteomes" id="UP000184474">
    <property type="component" value="Unassembled WGS sequence"/>
</dbReference>
<organism evidence="2 3">
    <name type="scientific">Reichenbachiella agariperforans</name>
    <dbReference type="NCBI Taxonomy" id="156994"/>
    <lineage>
        <taxon>Bacteria</taxon>
        <taxon>Pseudomonadati</taxon>
        <taxon>Bacteroidota</taxon>
        <taxon>Cytophagia</taxon>
        <taxon>Cytophagales</taxon>
        <taxon>Reichenbachiellaceae</taxon>
        <taxon>Reichenbachiella</taxon>
    </lineage>
</organism>
<evidence type="ECO:0000259" key="1">
    <source>
        <dbReference type="Pfam" id="PF01261"/>
    </source>
</evidence>
<dbReference type="InterPro" id="IPR050312">
    <property type="entry name" value="IolE/XylAMocC-like"/>
</dbReference>
<reference evidence="3" key="1">
    <citation type="submission" date="2016-11" db="EMBL/GenBank/DDBJ databases">
        <authorList>
            <person name="Varghese N."/>
            <person name="Submissions S."/>
        </authorList>
    </citation>
    <scope>NUCLEOTIDE SEQUENCE [LARGE SCALE GENOMIC DNA]</scope>
    <source>
        <strain evidence="3">DSM 26134</strain>
    </source>
</reference>
<gene>
    <name evidence="2" type="ORF">SAMN04488028_104356</name>
</gene>
<feature type="domain" description="Xylose isomerase-like TIM barrel" evidence="1">
    <location>
        <begin position="100"/>
        <end position="336"/>
    </location>
</feature>
<evidence type="ECO:0000313" key="2">
    <source>
        <dbReference type="EMBL" id="SHK38157.1"/>
    </source>
</evidence>
<dbReference type="GO" id="GO:0016853">
    <property type="term" value="F:isomerase activity"/>
    <property type="evidence" value="ECO:0007669"/>
    <property type="project" value="UniProtKB-KW"/>
</dbReference>
<dbReference type="STRING" id="156994.SAMN04488028_104356"/>
<dbReference type="PANTHER" id="PTHR12110:SF53">
    <property type="entry name" value="BLR5974 PROTEIN"/>
    <property type="match status" value="1"/>
</dbReference>
<dbReference type="EMBL" id="FRAA01000004">
    <property type="protein sequence ID" value="SHK38157.1"/>
    <property type="molecule type" value="Genomic_DNA"/>
</dbReference>
<accession>A0A1M6S0P2</accession>
<protein>
    <submittedName>
        <fullName evidence="2">Sugar phosphate isomerase/epimerase</fullName>
    </submittedName>
</protein>
<dbReference type="InterPro" id="IPR013022">
    <property type="entry name" value="Xyl_isomerase-like_TIM-brl"/>
</dbReference>
<dbReference type="Gene3D" id="3.20.20.150">
    <property type="entry name" value="Divalent-metal-dependent TIM barrel enzymes"/>
    <property type="match status" value="1"/>
</dbReference>
<name>A0A1M6S0P2_REIAG</name>
<keyword evidence="2" id="KW-0413">Isomerase</keyword>
<dbReference type="AlphaFoldDB" id="A0A1M6S0P2"/>
<evidence type="ECO:0000313" key="3">
    <source>
        <dbReference type="Proteomes" id="UP000184474"/>
    </source>
</evidence>
<proteinExistence type="predicted"/>
<dbReference type="PANTHER" id="PTHR12110">
    <property type="entry name" value="HYDROXYPYRUVATE ISOMERASE"/>
    <property type="match status" value="1"/>
</dbReference>
<dbReference type="Pfam" id="PF01261">
    <property type="entry name" value="AP_endonuc_2"/>
    <property type="match status" value="1"/>
</dbReference>
<sequence>MKNERRKAIKLIGAAGTGLALFGGMNILNSCSPSAQKGSAEEETAELFFNISLAQWSLNRSIFGKGRELSWEDFGKRLKSDPDSLLQGNIAAVDFPLVASRDFGINAVEYVNTFYFSKGTDEGFWKQMKIRCDDLGVSSQLIMCDAEGSLGDLDEAARIQSVENHYKWINAAKILGCHSIRVNAAGNGTADEVRAAAVDGLGRLTEYGAQNGIHVIVENHGGYSSDGKWLSNVISQVSSEYCGTLPDFGNFCIERGADGCANEYDRYQGVKDLIPFAQGLSAKAHDFDAEGNETHTDFAKMMQIAKDAGFTGYIGVEYEGDVLSEADGIKATKALLEKVGRV</sequence>
<dbReference type="SUPFAM" id="SSF51658">
    <property type="entry name" value="Xylose isomerase-like"/>
    <property type="match status" value="1"/>
</dbReference>
<keyword evidence="3" id="KW-1185">Reference proteome</keyword>
<dbReference type="RefSeq" id="WP_073122945.1">
    <property type="nucleotide sequence ID" value="NZ_FRAA01000004.1"/>
</dbReference>